<evidence type="ECO:0000256" key="10">
    <source>
        <dbReference type="SAM" id="Phobius"/>
    </source>
</evidence>
<keyword evidence="3" id="KW-1003">Cell membrane</keyword>
<dbReference type="EMBL" id="SPUM01000118">
    <property type="protein sequence ID" value="TFW29874.1"/>
    <property type="molecule type" value="Genomic_DNA"/>
</dbReference>
<evidence type="ECO:0000256" key="1">
    <source>
        <dbReference type="ARBA" id="ARBA00004651"/>
    </source>
</evidence>
<dbReference type="PANTHER" id="PTHR30561:SF0">
    <property type="entry name" value="GUANIDINIUM EXPORTER"/>
    <property type="match status" value="1"/>
</dbReference>
<evidence type="ECO:0000256" key="2">
    <source>
        <dbReference type="ARBA" id="ARBA00022448"/>
    </source>
</evidence>
<comment type="caution">
    <text evidence="11">The sequence shown here is derived from an EMBL/GenBank/DDBJ whole genome shotgun (WGS) entry which is preliminary data.</text>
</comment>
<dbReference type="InterPro" id="IPR000390">
    <property type="entry name" value="Small_drug/metabolite_transptr"/>
</dbReference>
<dbReference type="Pfam" id="PF00893">
    <property type="entry name" value="Multi_Drug_Res"/>
    <property type="match status" value="1"/>
</dbReference>
<evidence type="ECO:0000256" key="5">
    <source>
        <dbReference type="ARBA" id="ARBA00022989"/>
    </source>
</evidence>
<dbReference type="GO" id="GO:1990961">
    <property type="term" value="P:xenobiotic detoxification by transmembrane export across the plasma membrane"/>
    <property type="evidence" value="ECO:0007669"/>
    <property type="project" value="UniProtKB-ARBA"/>
</dbReference>
<keyword evidence="12" id="KW-1185">Reference proteome</keyword>
<evidence type="ECO:0000256" key="7">
    <source>
        <dbReference type="ARBA" id="ARBA00038151"/>
    </source>
</evidence>
<evidence type="ECO:0000256" key="6">
    <source>
        <dbReference type="ARBA" id="ARBA00023136"/>
    </source>
</evidence>
<feature type="transmembrane region" description="Helical" evidence="10">
    <location>
        <begin position="84"/>
        <end position="102"/>
    </location>
</feature>
<dbReference type="RefSeq" id="WP_135191002.1">
    <property type="nucleotide sequence ID" value="NZ_SPUM01000118.1"/>
</dbReference>
<protein>
    <recommendedName>
        <fullName evidence="8">Guanidinium exporter</fullName>
    </recommendedName>
</protein>
<gene>
    <name evidence="11" type="ORF">E4O92_17820</name>
</gene>
<organism evidence="11 12">
    <name type="scientific">Massilia horti</name>
    <dbReference type="NCBI Taxonomy" id="2562153"/>
    <lineage>
        <taxon>Bacteria</taxon>
        <taxon>Pseudomonadati</taxon>
        <taxon>Pseudomonadota</taxon>
        <taxon>Betaproteobacteria</taxon>
        <taxon>Burkholderiales</taxon>
        <taxon>Oxalobacteraceae</taxon>
        <taxon>Telluria group</taxon>
        <taxon>Massilia</taxon>
    </lineage>
</organism>
<reference evidence="11 12" key="1">
    <citation type="submission" date="2019-03" db="EMBL/GenBank/DDBJ databases">
        <title>Draft genome of Massilia hortus sp. nov., a novel bacterial species of the Oxalobacteraceae family.</title>
        <authorList>
            <person name="Peta V."/>
            <person name="Raths R."/>
            <person name="Bucking H."/>
        </authorList>
    </citation>
    <scope>NUCLEOTIDE SEQUENCE [LARGE SCALE GENOMIC DNA]</scope>
    <source>
        <strain evidence="11 12">ONC3</strain>
    </source>
</reference>
<evidence type="ECO:0000256" key="4">
    <source>
        <dbReference type="ARBA" id="ARBA00022692"/>
    </source>
</evidence>
<dbReference type="SUPFAM" id="SSF103481">
    <property type="entry name" value="Multidrug resistance efflux transporter EmrE"/>
    <property type="match status" value="1"/>
</dbReference>
<dbReference type="InterPro" id="IPR045324">
    <property type="entry name" value="Small_multidrug_res"/>
</dbReference>
<proteinExistence type="inferred from homology"/>
<dbReference type="FunFam" id="1.10.3730.20:FF:000001">
    <property type="entry name" value="Quaternary ammonium compound resistance transporter SugE"/>
    <property type="match status" value="1"/>
</dbReference>
<comment type="similarity">
    <text evidence="7">Belongs to the drug/metabolite transporter (DMT) superfamily. Small multidrug resistance (SMR) (TC 2.A.7.1) family. Gdx/SugE subfamily.</text>
</comment>
<evidence type="ECO:0000313" key="11">
    <source>
        <dbReference type="EMBL" id="TFW29874.1"/>
    </source>
</evidence>
<dbReference type="InterPro" id="IPR037185">
    <property type="entry name" value="EmrE-like"/>
</dbReference>
<evidence type="ECO:0000256" key="3">
    <source>
        <dbReference type="ARBA" id="ARBA00022475"/>
    </source>
</evidence>
<dbReference type="GO" id="GO:0005886">
    <property type="term" value="C:plasma membrane"/>
    <property type="evidence" value="ECO:0007669"/>
    <property type="project" value="UniProtKB-SubCell"/>
</dbReference>
<evidence type="ECO:0000256" key="9">
    <source>
        <dbReference type="RuleBase" id="RU003942"/>
    </source>
</evidence>
<keyword evidence="5 10" id="KW-1133">Transmembrane helix</keyword>
<comment type="subcellular location">
    <subcellularLocation>
        <location evidence="1 9">Cell membrane</location>
        <topology evidence="1 9">Multi-pass membrane protein</topology>
    </subcellularLocation>
</comment>
<accession>A0A4Y9SXD3</accession>
<evidence type="ECO:0000256" key="8">
    <source>
        <dbReference type="ARBA" id="ARBA00039168"/>
    </source>
</evidence>
<evidence type="ECO:0000313" key="12">
    <source>
        <dbReference type="Proteomes" id="UP000297258"/>
    </source>
</evidence>
<feature type="transmembrane region" description="Helical" evidence="10">
    <location>
        <begin position="58"/>
        <end position="78"/>
    </location>
</feature>
<keyword evidence="2" id="KW-0813">Transport</keyword>
<dbReference type="AlphaFoldDB" id="A0A4Y9SXD3"/>
<dbReference type="Gene3D" id="1.10.3730.20">
    <property type="match status" value="1"/>
</dbReference>
<sequence length="106" mass="11093">MAWIMLAVAGILEVVWAYAMKQSNGFTRLVPTLITFVTMAASFALLSVSMRTIPLGTAYTVWTGIGAVGAFVVGVAALGEQLNLARVCAALLIVCGLVLMKLSSAE</sequence>
<dbReference type="GO" id="GO:0022857">
    <property type="term" value="F:transmembrane transporter activity"/>
    <property type="evidence" value="ECO:0007669"/>
    <property type="project" value="InterPro"/>
</dbReference>
<keyword evidence="6 10" id="KW-0472">Membrane</keyword>
<feature type="transmembrane region" description="Helical" evidence="10">
    <location>
        <begin position="27"/>
        <end position="46"/>
    </location>
</feature>
<dbReference type="PANTHER" id="PTHR30561">
    <property type="entry name" value="SMR FAMILY PROTON-DEPENDENT DRUG EFFLUX TRANSPORTER SUGE"/>
    <property type="match status" value="1"/>
</dbReference>
<keyword evidence="4 9" id="KW-0812">Transmembrane</keyword>
<dbReference type="OrthoDB" id="9808638at2"/>
<dbReference type="Proteomes" id="UP000297258">
    <property type="component" value="Unassembled WGS sequence"/>
</dbReference>
<name>A0A4Y9SXD3_9BURK</name>